<evidence type="ECO:0000256" key="1">
    <source>
        <dbReference type="ARBA" id="ARBA00004141"/>
    </source>
</evidence>
<reference evidence="5" key="2">
    <citation type="submission" date="2025-08" db="UniProtKB">
        <authorList>
            <consortium name="Ensembl"/>
        </authorList>
    </citation>
    <scope>IDENTIFICATION</scope>
</reference>
<dbReference type="GeneTree" id="ENSGT00940000164450"/>
<feature type="region of interest" description="Disordered" evidence="2">
    <location>
        <begin position="203"/>
        <end position="224"/>
    </location>
</feature>
<protein>
    <submittedName>
        <fullName evidence="5">Si:dkey-246g23.4</fullName>
    </submittedName>
</protein>
<dbReference type="AlphaFoldDB" id="A0A8C9SDW4"/>
<dbReference type="GO" id="GO:0008028">
    <property type="term" value="F:monocarboxylic acid transmembrane transporter activity"/>
    <property type="evidence" value="ECO:0007669"/>
    <property type="project" value="TreeGrafter"/>
</dbReference>
<feature type="transmembrane region" description="Helical" evidence="3">
    <location>
        <begin position="58"/>
        <end position="78"/>
    </location>
</feature>
<keyword evidence="6" id="KW-1185">Reference proteome</keyword>
<feature type="transmembrane region" description="Helical" evidence="3">
    <location>
        <begin position="307"/>
        <end position="329"/>
    </location>
</feature>
<dbReference type="Ensembl" id="ENSSFOT00015035836.2">
    <property type="protein sequence ID" value="ENSSFOP00015035451.1"/>
    <property type="gene ID" value="ENSSFOG00015022589.2"/>
</dbReference>
<feature type="transmembrane region" description="Helical" evidence="3">
    <location>
        <begin position="16"/>
        <end position="38"/>
    </location>
</feature>
<feature type="transmembrane region" description="Helical" evidence="3">
    <location>
        <begin position="147"/>
        <end position="167"/>
    </location>
</feature>
<feature type="compositionally biased region" description="Basic and acidic residues" evidence="2">
    <location>
        <begin position="414"/>
        <end position="432"/>
    </location>
</feature>
<feature type="transmembrane region" description="Helical" evidence="3">
    <location>
        <begin position="110"/>
        <end position="135"/>
    </location>
</feature>
<accession>A0A8C9SDW4</accession>
<dbReference type="Proteomes" id="UP000694397">
    <property type="component" value="Chromosome 7"/>
</dbReference>
<dbReference type="PANTHER" id="PTHR11360:SF255">
    <property type="entry name" value="MONOCARBOXYLATE TRANSPORTER 2"/>
    <property type="match status" value="1"/>
</dbReference>
<feature type="transmembrane region" description="Helical" evidence="3">
    <location>
        <begin position="369"/>
        <end position="390"/>
    </location>
</feature>
<proteinExistence type="predicted"/>
<reference evidence="5 6" key="1">
    <citation type="submission" date="2019-04" db="EMBL/GenBank/DDBJ databases">
        <authorList>
            <consortium name="Wellcome Sanger Institute Data Sharing"/>
        </authorList>
    </citation>
    <scope>NUCLEOTIDE SEQUENCE [LARGE SCALE GENOMIC DNA]</scope>
</reference>
<dbReference type="PANTHER" id="PTHR11360">
    <property type="entry name" value="MONOCARBOXYLATE TRANSPORTER"/>
    <property type="match status" value="1"/>
</dbReference>
<dbReference type="Gene3D" id="1.20.1250.20">
    <property type="entry name" value="MFS general substrate transporter like domains"/>
    <property type="match status" value="1"/>
</dbReference>
<dbReference type="InterPro" id="IPR036259">
    <property type="entry name" value="MFS_trans_sf"/>
</dbReference>
<evidence type="ECO:0000313" key="5">
    <source>
        <dbReference type="Ensembl" id="ENSSFOP00015035451.1"/>
    </source>
</evidence>
<organism evidence="5 6">
    <name type="scientific">Scleropages formosus</name>
    <name type="common">Asian bonytongue</name>
    <name type="synonym">Osteoglossum formosum</name>
    <dbReference type="NCBI Taxonomy" id="113540"/>
    <lineage>
        <taxon>Eukaryota</taxon>
        <taxon>Metazoa</taxon>
        <taxon>Chordata</taxon>
        <taxon>Craniata</taxon>
        <taxon>Vertebrata</taxon>
        <taxon>Euteleostomi</taxon>
        <taxon>Actinopterygii</taxon>
        <taxon>Neopterygii</taxon>
        <taxon>Teleostei</taxon>
        <taxon>Osteoglossocephala</taxon>
        <taxon>Osteoglossomorpha</taxon>
        <taxon>Osteoglossiformes</taxon>
        <taxon>Osteoglossidae</taxon>
        <taxon>Scleropages</taxon>
    </lineage>
</organism>
<sequence length="432" mass="46050">MEKRFSAQGSAPDGGYGWLVLASAFFVFGLTFGIVKAFGVFYVEINQYFATSATEASWITSIAVATVHIGAPIGAVLSTRYGHRAVVMAGGLLAGVGMVGGSLSQNLVQLYMTVGFLSGLGYAICWTPTMTMLALYFERRRPMANGLASAGECIMTFLITPFFQLLVDWYSWRGAMLVLAGLELNLSVCGALLRPLTLAGDSPGNKASPQEAAAPSERPTTSQSGGAVLQKKVLHYVDYTLITNKRFIIYSLSGVFAALGFFAPALFLVPYARSRGVEEYQLLMGTMTMLGAVLLMCPLAKSFSELAIFSAAYGLTFGATVSIHITVLVEVVGVAQLGSALSFFMLIRSSGGLLGPPIAGAFIDKMSDYGMGFLIAGVALIVSALFLLLLQQINSRGQRSSKMGHLPVEDERDGLDCDKTEGTEDRTDESSH</sequence>
<evidence type="ECO:0000259" key="4">
    <source>
        <dbReference type="PROSITE" id="PS50850"/>
    </source>
</evidence>
<reference evidence="5" key="3">
    <citation type="submission" date="2025-09" db="UniProtKB">
        <authorList>
            <consortium name="Ensembl"/>
        </authorList>
    </citation>
    <scope>IDENTIFICATION</scope>
</reference>
<comment type="subcellular location">
    <subcellularLocation>
        <location evidence="1">Membrane</location>
        <topology evidence="1">Multi-pass membrane protein</topology>
    </subcellularLocation>
</comment>
<feature type="transmembrane region" description="Helical" evidence="3">
    <location>
        <begin position="85"/>
        <end position="104"/>
    </location>
</feature>
<feature type="region of interest" description="Disordered" evidence="2">
    <location>
        <begin position="400"/>
        <end position="432"/>
    </location>
</feature>
<feature type="transmembrane region" description="Helical" evidence="3">
    <location>
        <begin position="282"/>
        <end position="301"/>
    </location>
</feature>
<dbReference type="PROSITE" id="PS50850">
    <property type="entry name" value="MFS"/>
    <property type="match status" value="1"/>
</dbReference>
<feature type="transmembrane region" description="Helical" evidence="3">
    <location>
        <begin position="247"/>
        <end position="270"/>
    </location>
</feature>
<dbReference type="SUPFAM" id="SSF103473">
    <property type="entry name" value="MFS general substrate transporter"/>
    <property type="match status" value="1"/>
</dbReference>
<dbReference type="InterPro" id="IPR020846">
    <property type="entry name" value="MFS_dom"/>
</dbReference>
<dbReference type="InterPro" id="IPR050327">
    <property type="entry name" value="Proton-linked_MCT"/>
</dbReference>
<name>A0A8C9SDW4_SCLFO</name>
<feature type="domain" description="Major facilitator superfamily (MFS) profile" evidence="4">
    <location>
        <begin position="17"/>
        <end position="395"/>
    </location>
</feature>
<evidence type="ECO:0000313" key="6">
    <source>
        <dbReference type="Proteomes" id="UP000694397"/>
    </source>
</evidence>
<dbReference type="Pfam" id="PF07690">
    <property type="entry name" value="MFS_1"/>
    <property type="match status" value="1"/>
</dbReference>
<evidence type="ECO:0000256" key="3">
    <source>
        <dbReference type="SAM" id="Phobius"/>
    </source>
</evidence>
<dbReference type="GO" id="GO:0016020">
    <property type="term" value="C:membrane"/>
    <property type="evidence" value="ECO:0007669"/>
    <property type="project" value="UniProtKB-SubCell"/>
</dbReference>
<evidence type="ECO:0000256" key="2">
    <source>
        <dbReference type="SAM" id="MobiDB-lite"/>
    </source>
</evidence>
<dbReference type="OrthoDB" id="2213137at2759"/>
<dbReference type="InterPro" id="IPR011701">
    <property type="entry name" value="MFS"/>
</dbReference>
<keyword evidence="3" id="KW-0812">Transmembrane</keyword>
<keyword evidence="3" id="KW-1133">Transmembrane helix</keyword>
<gene>
    <name evidence="5" type="primary">si:dkey-246g23.4</name>
</gene>
<keyword evidence="3" id="KW-0472">Membrane</keyword>